<organism evidence="1 2">
    <name type="scientific">Maribacter ulvicola</name>
    <dbReference type="NCBI Taxonomy" id="228959"/>
    <lineage>
        <taxon>Bacteria</taxon>
        <taxon>Pseudomonadati</taxon>
        <taxon>Bacteroidota</taxon>
        <taxon>Flavobacteriia</taxon>
        <taxon>Flavobacteriales</taxon>
        <taxon>Flavobacteriaceae</taxon>
        <taxon>Maribacter</taxon>
    </lineage>
</organism>
<proteinExistence type="predicted"/>
<dbReference type="Gene3D" id="3.30.70.260">
    <property type="match status" value="1"/>
</dbReference>
<dbReference type="Pfam" id="PF04359">
    <property type="entry name" value="DUF493"/>
    <property type="match status" value="1"/>
</dbReference>
<dbReference type="AlphaFoldDB" id="A0A1N6YKK0"/>
<dbReference type="STRING" id="228959.SAMN05421797_10735"/>
<dbReference type="InterPro" id="IPR007454">
    <property type="entry name" value="UPF0250_YbeD-like"/>
</dbReference>
<dbReference type="InterPro" id="IPR027471">
    <property type="entry name" value="YbeD-like_sf"/>
</dbReference>
<sequence>MDENNPEEFYKKLHEQLSETSKWPSDYLYKFIVETASDKIDKINTIFDNTGAVINLKKSKNGKYTSVSITVNLKNPDAVIEKYKEVGKLEGVISL</sequence>
<keyword evidence="2" id="KW-1185">Reference proteome</keyword>
<evidence type="ECO:0000313" key="2">
    <source>
        <dbReference type="Proteomes" id="UP000186953"/>
    </source>
</evidence>
<evidence type="ECO:0008006" key="3">
    <source>
        <dbReference type="Google" id="ProtNLM"/>
    </source>
</evidence>
<name>A0A1N6YKK0_9FLAO</name>
<accession>A0A1N6YKK0</accession>
<dbReference type="EMBL" id="FTMA01000007">
    <property type="protein sequence ID" value="SIR15130.1"/>
    <property type="molecule type" value="Genomic_DNA"/>
</dbReference>
<evidence type="ECO:0000313" key="1">
    <source>
        <dbReference type="EMBL" id="SIR15130.1"/>
    </source>
</evidence>
<dbReference type="SUPFAM" id="SSF117991">
    <property type="entry name" value="YbeD/HP0495-like"/>
    <property type="match status" value="1"/>
</dbReference>
<protein>
    <recommendedName>
        <fullName evidence="3">DUF493 domain-containing protein</fullName>
    </recommendedName>
</protein>
<dbReference type="OrthoDB" id="5616097at2"/>
<reference evidence="2" key="1">
    <citation type="submission" date="2017-01" db="EMBL/GenBank/DDBJ databases">
        <authorList>
            <person name="Varghese N."/>
            <person name="Submissions S."/>
        </authorList>
    </citation>
    <scope>NUCLEOTIDE SEQUENCE [LARGE SCALE GENOMIC DNA]</scope>
    <source>
        <strain evidence="2">DSM 15366</strain>
    </source>
</reference>
<dbReference type="Proteomes" id="UP000186953">
    <property type="component" value="Unassembled WGS sequence"/>
</dbReference>
<dbReference type="RefSeq" id="WP_076549813.1">
    <property type="nucleotide sequence ID" value="NZ_FTMA01000007.1"/>
</dbReference>
<gene>
    <name evidence="1" type="ORF">SAMN05421797_10735</name>
</gene>